<feature type="region of interest" description="Disordered" evidence="1">
    <location>
        <begin position="21"/>
        <end position="50"/>
    </location>
</feature>
<organism evidence="2 3">
    <name type="scientific">Emiliania huxleyi (strain CCMP1516)</name>
    <dbReference type="NCBI Taxonomy" id="280463"/>
    <lineage>
        <taxon>Eukaryota</taxon>
        <taxon>Haptista</taxon>
        <taxon>Haptophyta</taxon>
        <taxon>Prymnesiophyceae</taxon>
        <taxon>Isochrysidales</taxon>
        <taxon>Noelaerhabdaceae</taxon>
        <taxon>Emiliania</taxon>
    </lineage>
</organism>
<reference evidence="2" key="2">
    <citation type="submission" date="2024-10" db="UniProtKB">
        <authorList>
            <consortium name="EnsemblProtists"/>
        </authorList>
    </citation>
    <scope>IDENTIFICATION</scope>
</reference>
<evidence type="ECO:0000313" key="3">
    <source>
        <dbReference type="Proteomes" id="UP000013827"/>
    </source>
</evidence>
<name>A0A0D3I214_EMIH1</name>
<accession>A0A0D3I214</accession>
<evidence type="ECO:0000256" key="1">
    <source>
        <dbReference type="SAM" id="MobiDB-lite"/>
    </source>
</evidence>
<reference evidence="3" key="1">
    <citation type="journal article" date="2013" name="Nature">
        <title>Pan genome of the phytoplankton Emiliania underpins its global distribution.</title>
        <authorList>
            <person name="Read B.A."/>
            <person name="Kegel J."/>
            <person name="Klute M.J."/>
            <person name="Kuo A."/>
            <person name="Lefebvre S.C."/>
            <person name="Maumus F."/>
            <person name="Mayer C."/>
            <person name="Miller J."/>
            <person name="Monier A."/>
            <person name="Salamov A."/>
            <person name="Young J."/>
            <person name="Aguilar M."/>
            <person name="Claverie J.M."/>
            <person name="Frickenhaus S."/>
            <person name="Gonzalez K."/>
            <person name="Herman E.K."/>
            <person name="Lin Y.C."/>
            <person name="Napier J."/>
            <person name="Ogata H."/>
            <person name="Sarno A.F."/>
            <person name="Shmutz J."/>
            <person name="Schroeder D."/>
            <person name="de Vargas C."/>
            <person name="Verret F."/>
            <person name="von Dassow P."/>
            <person name="Valentin K."/>
            <person name="Van de Peer Y."/>
            <person name="Wheeler G."/>
            <person name="Dacks J.B."/>
            <person name="Delwiche C.F."/>
            <person name="Dyhrman S.T."/>
            <person name="Glockner G."/>
            <person name="John U."/>
            <person name="Richards T."/>
            <person name="Worden A.Z."/>
            <person name="Zhang X."/>
            <person name="Grigoriev I.V."/>
            <person name="Allen A.E."/>
            <person name="Bidle K."/>
            <person name="Borodovsky M."/>
            <person name="Bowler C."/>
            <person name="Brownlee C."/>
            <person name="Cock J.M."/>
            <person name="Elias M."/>
            <person name="Gladyshev V.N."/>
            <person name="Groth M."/>
            <person name="Guda C."/>
            <person name="Hadaegh A."/>
            <person name="Iglesias-Rodriguez M.D."/>
            <person name="Jenkins J."/>
            <person name="Jones B.M."/>
            <person name="Lawson T."/>
            <person name="Leese F."/>
            <person name="Lindquist E."/>
            <person name="Lobanov A."/>
            <person name="Lomsadze A."/>
            <person name="Malik S.B."/>
            <person name="Marsh M.E."/>
            <person name="Mackinder L."/>
            <person name="Mock T."/>
            <person name="Mueller-Roeber B."/>
            <person name="Pagarete A."/>
            <person name="Parker M."/>
            <person name="Probert I."/>
            <person name="Quesneville H."/>
            <person name="Raines C."/>
            <person name="Rensing S.A."/>
            <person name="Riano-Pachon D.M."/>
            <person name="Richier S."/>
            <person name="Rokitta S."/>
            <person name="Shiraiwa Y."/>
            <person name="Soanes D.M."/>
            <person name="van der Giezen M."/>
            <person name="Wahlund T.M."/>
            <person name="Williams B."/>
            <person name="Wilson W."/>
            <person name="Wolfe G."/>
            <person name="Wurch L.L."/>
        </authorList>
    </citation>
    <scope>NUCLEOTIDE SEQUENCE</scope>
</reference>
<protein>
    <submittedName>
        <fullName evidence="2">Uncharacterized protein</fullName>
    </submittedName>
</protein>
<dbReference type="HOGENOM" id="CLU_2188952_0_0_1"/>
<dbReference type="GeneID" id="17251421"/>
<keyword evidence="3" id="KW-1185">Reference proteome</keyword>
<dbReference type="PaxDb" id="2903-EOD05299"/>
<sequence length="109" mass="11060">MSLGSFTRRFAHEIGSPLYRSLSAAVSPRPEGSKAARAPTSPVSLGPNRPGGAAGWSIAADRDGAVTELCGGASSKRFTRNLSSGGLDSAIAGLCKAGLEEREAASADR</sequence>
<evidence type="ECO:0000313" key="2">
    <source>
        <dbReference type="EnsemblProtists" id="EOD05299"/>
    </source>
</evidence>
<dbReference type="Proteomes" id="UP000013827">
    <property type="component" value="Unassembled WGS sequence"/>
</dbReference>
<proteinExistence type="predicted"/>
<dbReference type="AlphaFoldDB" id="A0A0D3I214"/>
<dbReference type="EnsemblProtists" id="EOD05299">
    <property type="protein sequence ID" value="EOD05299"/>
    <property type="gene ID" value="EMIHUDRAFT_198943"/>
</dbReference>
<dbReference type="RefSeq" id="XP_005757728.1">
    <property type="nucleotide sequence ID" value="XM_005757671.1"/>
</dbReference>
<dbReference type="KEGG" id="ehx:EMIHUDRAFT_198943"/>